<dbReference type="Proteomes" id="UP001497535">
    <property type="component" value="Unassembled WGS sequence"/>
</dbReference>
<evidence type="ECO:0000313" key="1">
    <source>
        <dbReference type="EMBL" id="CAK5080081.1"/>
    </source>
</evidence>
<reference evidence="1" key="1">
    <citation type="submission" date="2023-11" db="EMBL/GenBank/DDBJ databases">
        <authorList>
            <person name="Poullet M."/>
        </authorList>
    </citation>
    <scope>NUCLEOTIDE SEQUENCE</scope>
    <source>
        <strain evidence="1">E1834</strain>
    </source>
</reference>
<sequence>MKRKFSTKIIWINKKPVPTFPSFLSYMLWRCFLIKFYAWEWLSRSSALKAIVESAIMNWALPDSLSFFLKNPAFFY</sequence>
<proteinExistence type="predicted"/>
<dbReference type="EMBL" id="CAVMJV010000040">
    <property type="protein sequence ID" value="CAK5080081.1"/>
    <property type="molecule type" value="Genomic_DNA"/>
</dbReference>
<keyword evidence="2" id="KW-1185">Reference proteome</keyword>
<gene>
    <name evidence="1" type="ORF">MENTE1834_LOCUS27235</name>
</gene>
<organism evidence="1 2">
    <name type="scientific">Meloidogyne enterolobii</name>
    <name type="common">Root-knot nematode worm</name>
    <name type="synonym">Meloidogyne mayaguensis</name>
    <dbReference type="NCBI Taxonomy" id="390850"/>
    <lineage>
        <taxon>Eukaryota</taxon>
        <taxon>Metazoa</taxon>
        <taxon>Ecdysozoa</taxon>
        <taxon>Nematoda</taxon>
        <taxon>Chromadorea</taxon>
        <taxon>Rhabditida</taxon>
        <taxon>Tylenchina</taxon>
        <taxon>Tylenchomorpha</taxon>
        <taxon>Tylenchoidea</taxon>
        <taxon>Meloidogynidae</taxon>
        <taxon>Meloidogyninae</taxon>
        <taxon>Meloidogyne</taxon>
    </lineage>
</organism>
<evidence type="ECO:0000313" key="2">
    <source>
        <dbReference type="Proteomes" id="UP001497535"/>
    </source>
</evidence>
<comment type="caution">
    <text evidence="1">The sequence shown here is derived from an EMBL/GenBank/DDBJ whole genome shotgun (WGS) entry which is preliminary data.</text>
</comment>
<protein>
    <submittedName>
        <fullName evidence="1">Uncharacterized protein</fullName>
    </submittedName>
</protein>
<name>A0ACB0ZM94_MELEN</name>
<accession>A0ACB0ZM94</accession>